<accession>A0ABD4XMN5</accession>
<name>A0ABD4XMN5_WEIPA</name>
<dbReference type="Proteomes" id="UP001215461">
    <property type="component" value="Unassembled WGS sequence"/>
</dbReference>
<proteinExistence type="predicted"/>
<gene>
    <name evidence="1" type="ORF">G9403_10535</name>
</gene>
<comment type="caution">
    <text evidence="1">The sequence shown here is derived from an EMBL/GenBank/DDBJ whole genome shotgun (WGS) entry which is preliminary data.</text>
</comment>
<protein>
    <submittedName>
        <fullName evidence="1">AbrB family transcriptional regulator</fullName>
    </submittedName>
</protein>
<sequence length="81" mass="9130">MAVKSRKQGTSMIITIPAEFGVSENVKYEPKMLTDGTIQFIPVQEDFPEIWNDDPEAIKAFNAEIGMQDDGVNYGRENVTY</sequence>
<evidence type="ECO:0000313" key="2">
    <source>
        <dbReference type="Proteomes" id="UP001215461"/>
    </source>
</evidence>
<dbReference type="AlphaFoldDB" id="A0ABD4XMN5"/>
<reference evidence="1 2" key="1">
    <citation type="submission" date="2020-03" db="EMBL/GenBank/DDBJ databases">
        <title>Comparative genomics of Weissella paramesenteroides.</title>
        <authorList>
            <person name="Kant R."/>
            <person name="Takala T."/>
            <person name="Saris P."/>
        </authorList>
    </citation>
    <scope>NUCLEOTIDE SEQUENCE [LARGE SCALE GENOMIC DNA]</scope>
    <source>
        <strain evidence="1 2">SJ27-4</strain>
    </source>
</reference>
<dbReference type="RefSeq" id="WP_216814516.1">
    <property type="nucleotide sequence ID" value="NZ_CP192271.1"/>
</dbReference>
<evidence type="ECO:0000313" key="1">
    <source>
        <dbReference type="EMBL" id="MDF8372048.1"/>
    </source>
</evidence>
<organism evidence="1 2">
    <name type="scientific">Weissella paramesenteroides</name>
    <name type="common">Leuconostoc paramesenteroides</name>
    <dbReference type="NCBI Taxonomy" id="1249"/>
    <lineage>
        <taxon>Bacteria</taxon>
        <taxon>Bacillati</taxon>
        <taxon>Bacillota</taxon>
        <taxon>Bacilli</taxon>
        <taxon>Lactobacillales</taxon>
        <taxon>Lactobacillaceae</taxon>
        <taxon>Weissella</taxon>
    </lineage>
</organism>
<dbReference type="EMBL" id="JAANXN010000021">
    <property type="protein sequence ID" value="MDF8372048.1"/>
    <property type="molecule type" value="Genomic_DNA"/>
</dbReference>